<sequence>MSMEHAQPYMLPLAAMLLGGSAQESAINLAELRAEAAPKDFTVRPSSFGAVSYAARGVAADGSGTGAARMKRLSGCCGPRGR</sequence>
<comment type="caution">
    <text evidence="2">The sequence shown here is derived from an EMBL/GenBank/DDBJ whole genome shotgun (WGS) entry which is preliminary data.</text>
</comment>
<name>A0A246FK29_9BACT</name>
<protein>
    <submittedName>
        <fullName evidence="2">Uncharacterized protein</fullName>
    </submittedName>
</protein>
<evidence type="ECO:0000256" key="1">
    <source>
        <dbReference type="SAM" id="MobiDB-lite"/>
    </source>
</evidence>
<accession>A0A246FK29</accession>
<proteinExistence type="predicted"/>
<gene>
    <name evidence="2" type="ORF">CDA63_11815</name>
</gene>
<dbReference type="AlphaFoldDB" id="A0A246FK29"/>
<reference evidence="2 3" key="1">
    <citation type="submission" date="2017-06" db="EMBL/GenBank/DDBJ databases">
        <title>Hymenobacter amundsenii sp. nov. isolated from regoliths in Antarctica.</title>
        <authorList>
            <person name="Sedlacek I."/>
            <person name="Kralova S."/>
            <person name="Pantucek R."/>
            <person name="Svec P."/>
            <person name="Holochova P."/>
            <person name="Stankova E."/>
            <person name="Vrbovska V."/>
            <person name="Busse H.-J."/>
        </authorList>
    </citation>
    <scope>NUCLEOTIDE SEQUENCE [LARGE SCALE GENOMIC DNA]</scope>
    <source>
        <strain evidence="2 3">CCM 8682</strain>
    </source>
</reference>
<organism evidence="2 3">
    <name type="scientific">Hymenobacter amundsenii</name>
    <dbReference type="NCBI Taxonomy" id="2006685"/>
    <lineage>
        <taxon>Bacteria</taxon>
        <taxon>Pseudomonadati</taxon>
        <taxon>Bacteroidota</taxon>
        <taxon>Cytophagia</taxon>
        <taxon>Cytophagales</taxon>
        <taxon>Hymenobacteraceae</taxon>
        <taxon>Hymenobacter</taxon>
    </lineage>
</organism>
<dbReference type="EMBL" id="NIRR01000018">
    <property type="protein sequence ID" value="OWP62898.1"/>
    <property type="molecule type" value="Genomic_DNA"/>
</dbReference>
<evidence type="ECO:0000313" key="3">
    <source>
        <dbReference type="Proteomes" id="UP000197277"/>
    </source>
</evidence>
<keyword evidence="3" id="KW-1185">Reference proteome</keyword>
<feature type="region of interest" description="Disordered" evidence="1">
    <location>
        <begin position="61"/>
        <end position="82"/>
    </location>
</feature>
<evidence type="ECO:0000313" key="2">
    <source>
        <dbReference type="EMBL" id="OWP62898.1"/>
    </source>
</evidence>
<dbReference type="Proteomes" id="UP000197277">
    <property type="component" value="Unassembled WGS sequence"/>
</dbReference>